<dbReference type="Proteomes" id="UP001589836">
    <property type="component" value="Unassembled WGS sequence"/>
</dbReference>
<keyword evidence="6" id="KW-1185">Reference proteome</keyword>
<evidence type="ECO:0000259" key="3">
    <source>
        <dbReference type="Pfam" id="PF13556"/>
    </source>
</evidence>
<dbReference type="InterPro" id="IPR042070">
    <property type="entry name" value="PucR_C-HTH_sf"/>
</dbReference>
<name>A0ABV6LQN8_9BACI</name>
<proteinExistence type="inferred from homology"/>
<accession>A0ABV6LQN8</accession>
<gene>
    <name evidence="5" type="ORF">ACFFGV_14190</name>
</gene>
<dbReference type="InterPro" id="IPR008599">
    <property type="entry name" value="Diacid_rec"/>
</dbReference>
<dbReference type="InterPro" id="IPR025736">
    <property type="entry name" value="PucR_C-HTH_dom"/>
</dbReference>
<reference evidence="5 6" key="1">
    <citation type="submission" date="2024-09" db="EMBL/GenBank/DDBJ databases">
        <authorList>
            <person name="Sun Q."/>
            <person name="Mori K."/>
        </authorList>
    </citation>
    <scope>NUCLEOTIDE SEQUENCE [LARGE SCALE GENOMIC DNA]</scope>
    <source>
        <strain evidence="5 6">NCAIM B.02529</strain>
    </source>
</reference>
<feature type="domain" description="Putative sugar diacid recognition" evidence="2">
    <location>
        <begin position="4"/>
        <end position="134"/>
    </location>
</feature>
<feature type="domain" description="PucR C-terminal helix-turn-helix" evidence="3">
    <location>
        <begin position="335"/>
        <end position="390"/>
    </location>
</feature>
<comment type="similarity">
    <text evidence="1">Belongs to the CdaR family.</text>
</comment>
<protein>
    <submittedName>
        <fullName evidence="5">CdaR family transcriptional regulator</fullName>
    </submittedName>
</protein>
<dbReference type="SUPFAM" id="SSF46689">
    <property type="entry name" value="Homeodomain-like"/>
    <property type="match status" value="1"/>
</dbReference>
<dbReference type="PANTHER" id="PTHR33744">
    <property type="entry name" value="CARBOHYDRATE DIACID REGULATOR"/>
    <property type="match status" value="1"/>
</dbReference>
<dbReference type="Gene3D" id="1.10.10.2840">
    <property type="entry name" value="PucR C-terminal helix-turn-helix domain"/>
    <property type="match status" value="1"/>
</dbReference>
<dbReference type="EMBL" id="JBHLTP010000011">
    <property type="protein sequence ID" value="MFC0524723.1"/>
    <property type="molecule type" value="Genomic_DNA"/>
</dbReference>
<dbReference type="Pfam" id="PF13556">
    <property type="entry name" value="HTH_30"/>
    <property type="match status" value="1"/>
</dbReference>
<evidence type="ECO:0000313" key="5">
    <source>
        <dbReference type="EMBL" id="MFC0524723.1"/>
    </source>
</evidence>
<dbReference type="Pfam" id="PF05651">
    <property type="entry name" value="Diacid_rec"/>
    <property type="match status" value="1"/>
</dbReference>
<evidence type="ECO:0000259" key="4">
    <source>
        <dbReference type="Pfam" id="PF17853"/>
    </source>
</evidence>
<dbReference type="PANTHER" id="PTHR33744:SF16">
    <property type="entry name" value="CARBOHYDRATE DIACID REGULATOR"/>
    <property type="match status" value="1"/>
</dbReference>
<evidence type="ECO:0000259" key="2">
    <source>
        <dbReference type="Pfam" id="PF05651"/>
    </source>
</evidence>
<dbReference type="RefSeq" id="WP_377348998.1">
    <property type="nucleotide sequence ID" value="NZ_JBHLTP010000011.1"/>
</dbReference>
<evidence type="ECO:0000256" key="1">
    <source>
        <dbReference type="ARBA" id="ARBA00006754"/>
    </source>
</evidence>
<dbReference type="InterPro" id="IPR041522">
    <property type="entry name" value="CdaR_GGDEF"/>
</dbReference>
<organism evidence="5 6">
    <name type="scientific">Pontibacillus salicampi</name>
    <dbReference type="NCBI Taxonomy" id="1449801"/>
    <lineage>
        <taxon>Bacteria</taxon>
        <taxon>Bacillati</taxon>
        <taxon>Bacillota</taxon>
        <taxon>Bacilli</taxon>
        <taxon>Bacillales</taxon>
        <taxon>Bacillaceae</taxon>
        <taxon>Pontibacillus</taxon>
    </lineage>
</organism>
<dbReference type="InterPro" id="IPR009057">
    <property type="entry name" value="Homeodomain-like_sf"/>
</dbReference>
<comment type="caution">
    <text evidence="5">The sequence shown here is derived from an EMBL/GenBank/DDBJ whole genome shotgun (WGS) entry which is preliminary data.</text>
</comment>
<sequence length="400" mass="46283">MIISNEVAQSIVEETQTIMKRNINFMNQDGRIIASMDRNRIGDYHEGAEQVLQQQQTVIISSKEQYKGAKPGVNLPVHLHEQVVGVIGITGEPQEVTQLGELVQRMTEILIKEAYLEDQIELENRAKETFINEWIANDFEDEKLFATRGMMFDINIHQPRVAVILELPALQEVFYENFTNATLDVREEVKLQRFRRDIERLIQQHFPEPNDHVLLPYGSSRYYILLSVNGRIDSKARKEKITYRMNKIQEGLFHTYHQPSVVGIGRLCLSPPSMKYSVEEAKRALRYAVDHSKPLFYFEDLGIESFLYDISPSVRADFLERILKPAELTKIPSILETLEVFYHNNGSITETADKLHVHKNTLQYRLKKVAAITGYDPRQLKDSTLLQIALSFYKAKEKDI</sequence>
<evidence type="ECO:0000313" key="6">
    <source>
        <dbReference type="Proteomes" id="UP001589836"/>
    </source>
</evidence>
<dbReference type="InterPro" id="IPR051448">
    <property type="entry name" value="CdaR-like_regulators"/>
</dbReference>
<dbReference type="Pfam" id="PF17853">
    <property type="entry name" value="GGDEF_2"/>
    <property type="match status" value="1"/>
</dbReference>
<feature type="domain" description="CdaR GGDEF-like" evidence="4">
    <location>
        <begin position="140"/>
        <end position="287"/>
    </location>
</feature>